<feature type="domain" description="Histidine kinase" evidence="18">
    <location>
        <begin position="246"/>
        <end position="461"/>
    </location>
</feature>
<dbReference type="FunFam" id="3.30.565.10:FF:000006">
    <property type="entry name" value="Sensor histidine kinase WalK"/>
    <property type="match status" value="1"/>
</dbReference>
<evidence type="ECO:0000256" key="12">
    <source>
        <dbReference type="ARBA" id="ARBA00023012"/>
    </source>
</evidence>
<evidence type="ECO:0000256" key="3">
    <source>
        <dbReference type="ARBA" id="ARBA00012438"/>
    </source>
</evidence>
<dbReference type="GO" id="GO:0005886">
    <property type="term" value="C:plasma membrane"/>
    <property type="evidence" value="ECO:0007669"/>
    <property type="project" value="UniProtKB-SubCell"/>
</dbReference>
<dbReference type="CDD" id="cd00082">
    <property type="entry name" value="HisKA"/>
    <property type="match status" value="1"/>
</dbReference>
<dbReference type="RefSeq" id="WP_058297113.1">
    <property type="nucleotide sequence ID" value="NZ_FMAU01000001.1"/>
</dbReference>
<reference evidence="21" key="1">
    <citation type="submission" date="2016-08" db="EMBL/GenBank/DDBJ databases">
        <authorList>
            <person name="Varghese N."/>
            <person name="Submissions Spin"/>
        </authorList>
    </citation>
    <scope>NUCLEOTIDE SEQUENCE [LARGE SCALE GENOMIC DNA]</scope>
    <source>
        <strain evidence="21">SGD-1123</strain>
    </source>
</reference>
<evidence type="ECO:0000256" key="13">
    <source>
        <dbReference type="ARBA" id="ARBA00023026"/>
    </source>
</evidence>
<organism evidence="20 21">
    <name type="scientific">[Bacillus] enclensis</name>
    <dbReference type="NCBI Taxonomy" id="1402860"/>
    <lineage>
        <taxon>Bacteria</taxon>
        <taxon>Bacillati</taxon>
        <taxon>Bacillota</taxon>
        <taxon>Bacilli</taxon>
        <taxon>Bacillales</taxon>
        <taxon>Bacillaceae</taxon>
        <taxon>Rossellomorea</taxon>
    </lineage>
</organism>
<evidence type="ECO:0000256" key="2">
    <source>
        <dbReference type="ARBA" id="ARBA00004651"/>
    </source>
</evidence>
<dbReference type="EMBL" id="FMAU01000001">
    <property type="protein sequence ID" value="SCB73917.1"/>
    <property type="molecule type" value="Genomic_DNA"/>
</dbReference>
<evidence type="ECO:0000256" key="1">
    <source>
        <dbReference type="ARBA" id="ARBA00000085"/>
    </source>
</evidence>
<evidence type="ECO:0000313" key="20">
    <source>
        <dbReference type="EMBL" id="SCB73917.1"/>
    </source>
</evidence>
<dbReference type="InterPro" id="IPR050398">
    <property type="entry name" value="HssS/ArlS-like"/>
</dbReference>
<dbReference type="Pfam" id="PF00512">
    <property type="entry name" value="HisKA"/>
    <property type="match status" value="1"/>
</dbReference>
<dbReference type="PROSITE" id="PS50885">
    <property type="entry name" value="HAMP"/>
    <property type="match status" value="1"/>
</dbReference>
<dbReference type="SUPFAM" id="SSF47384">
    <property type="entry name" value="Homodimeric domain of signal transducing histidine kinase"/>
    <property type="match status" value="1"/>
</dbReference>
<dbReference type="GO" id="GO:0005524">
    <property type="term" value="F:ATP binding"/>
    <property type="evidence" value="ECO:0007669"/>
    <property type="project" value="UniProtKB-KW"/>
</dbReference>
<dbReference type="InterPro" id="IPR003660">
    <property type="entry name" value="HAMP_dom"/>
</dbReference>
<evidence type="ECO:0000256" key="8">
    <source>
        <dbReference type="ARBA" id="ARBA00022741"/>
    </source>
</evidence>
<dbReference type="OrthoDB" id="9813151at2"/>
<gene>
    <name evidence="20" type="ORF">GA0061094_0179</name>
</gene>
<keyword evidence="5" id="KW-0597">Phosphoprotein</keyword>
<evidence type="ECO:0000256" key="16">
    <source>
        <dbReference type="ARBA" id="ARBA00040841"/>
    </source>
</evidence>
<dbReference type="InterPro" id="IPR005467">
    <property type="entry name" value="His_kinase_dom"/>
</dbReference>
<evidence type="ECO:0000259" key="19">
    <source>
        <dbReference type="PROSITE" id="PS50885"/>
    </source>
</evidence>
<dbReference type="Gene3D" id="3.30.565.10">
    <property type="entry name" value="Histidine kinase-like ATPase, C-terminal domain"/>
    <property type="match status" value="1"/>
</dbReference>
<keyword evidence="4" id="KW-1003">Cell membrane</keyword>
<dbReference type="PANTHER" id="PTHR45528:SF11">
    <property type="entry name" value="HISTIDINE KINASE"/>
    <property type="match status" value="1"/>
</dbReference>
<comment type="function">
    <text evidence="15">Member of the two-component regulatory system HssS/HssR involved in intracellular heme homeostasis and tempering of staphylococcal virulence. HssS functions as a heme sensor histidine kinase which is autophosphorylated at a histidine residue and transfers its phosphate group to an aspartate residue of HssR. HssR/HssS activates the expression of hrtAB, an efflux pump, in response to extracellular heme, hemin, hemoglobin or blood.</text>
</comment>
<dbReference type="PRINTS" id="PR00344">
    <property type="entry name" value="BCTRLSENSOR"/>
</dbReference>
<keyword evidence="7 17" id="KW-0812">Transmembrane</keyword>
<dbReference type="SMART" id="SM00304">
    <property type="entry name" value="HAMP"/>
    <property type="match status" value="1"/>
</dbReference>
<dbReference type="GO" id="GO:0000155">
    <property type="term" value="F:phosphorelay sensor kinase activity"/>
    <property type="evidence" value="ECO:0007669"/>
    <property type="project" value="InterPro"/>
</dbReference>
<dbReference type="FunFam" id="1.10.287.130:FF:000001">
    <property type="entry name" value="Two-component sensor histidine kinase"/>
    <property type="match status" value="1"/>
</dbReference>
<dbReference type="InterPro" id="IPR003594">
    <property type="entry name" value="HATPase_dom"/>
</dbReference>
<evidence type="ECO:0000256" key="10">
    <source>
        <dbReference type="ARBA" id="ARBA00022840"/>
    </source>
</evidence>
<dbReference type="CDD" id="cd06225">
    <property type="entry name" value="HAMP"/>
    <property type="match status" value="1"/>
</dbReference>
<keyword evidence="12" id="KW-0902">Two-component regulatory system</keyword>
<dbReference type="PANTHER" id="PTHR45528">
    <property type="entry name" value="SENSOR HISTIDINE KINASE CPXA"/>
    <property type="match status" value="1"/>
</dbReference>
<evidence type="ECO:0000256" key="17">
    <source>
        <dbReference type="SAM" id="Phobius"/>
    </source>
</evidence>
<keyword evidence="13" id="KW-0843">Virulence</keyword>
<dbReference type="InterPro" id="IPR004358">
    <property type="entry name" value="Sig_transdc_His_kin-like_C"/>
</dbReference>
<feature type="transmembrane region" description="Helical" evidence="17">
    <location>
        <begin position="6"/>
        <end position="31"/>
    </location>
</feature>
<evidence type="ECO:0000259" key="18">
    <source>
        <dbReference type="PROSITE" id="PS50109"/>
    </source>
</evidence>
<keyword evidence="8" id="KW-0547">Nucleotide-binding</keyword>
<dbReference type="SUPFAM" id="SSF55874">
    <property type="entry name" value="ATPase domain of HSP90 chaperone/DNA topoisomerase II/histidine kinase"/>
    <property type="match status" value="1"/>
</dbReference>
<evidence type="ECO:0000256" key="5">
    <source>
        <dbReference type="ARBA" id="ARBA00022553"/>
    </source>
</evidence>
<evidence type="ECO:0000256" key="11">
    <source>
        <dbReference type="ARBA" id="ARBA00022989"/>
    </source>
</evidence>
<dbReference type="Pfam" id="PF00672">
    <property type="entry name" value="HAMP"/>
    <property type="match status" value="1"/>
</dbReference>
<dbReference type="Gene3D" id="6.10.340.10">
    <property type="match status" value="1"/>
</dbReference>
<dbReference type="InterPro" id="IPR036097">
    <property type="entry name" value="HisK_dim/P_sf"/>
</dbReference>
<keyword evidence="21" id="KW-1185">Reference proteome</keyword>
<feature type="transmembrane region" description="Helical" evidence="17">
    <location>
        <begin position="165"/>
        <end position="189"/>
    </location>
</feature>
<dbReference type="Gene3D" id="1.10.287.130">
    <property type="match status" value="1"/>
</dbReference>
<dbReference type="Proteomes" id="UP000181997">
    <property type="component" value="Unassembled WGS sequence"/>
</dbReference>
<evidence type="ECO:0000256" key="9">
    <source>
        <dbReference type="ARBA" id="ARBA00022777"/>
    </source>
</evidence>
<dbReference type="EC" id="2.7.13.3" evidence="3"/>
<evidence type="ECO:0000256" key="15">
    <source>
        <dbReference type="ARBA" id="ARBA00037219"/>
    </source>
</evidence>
<name>A0A0V8HPQ7_9BACI</name>
<evidence type="ECO:0000256" key="6">
    <source>
        <dbReference type="ARBA" id="ARBA00022679"/>
    </source>
</evidence>
<comment type="subcellular location">
    <subcellularLocation>
        <location evidence="2">Cell membrane</location>
        <topology evidence="2">Multi-pass membrane protein</topology>
    </subcellularLocation>
</comment>
<evidence type="ECO:0000256" key="4">
    <source>
        <dbReference type="ARBA" id="ARBA00022475"/>
    </source>
</evidence>
<keyword evidence="14 17" id="KW-0472">Membrane</keyword>
<keyword evidence="9 20" id="KW-0418">Kinase</keyword>
<dbReference type="PROSITE" id="PS50109">
    <property type="entry name" value="HIS_KIN"/>
    <property type="match status" value="1"/>
</dbReference>
<feature type="domain" description="HAMP" evidence="19">
    <location>
        <begin position="186"/>
        <end position="238"/>
    </location>
</feature>
<comment type="catalytic activity">
    <reaction evidence="1">
        <text>ATP + protein L-histidine = ADP + protein N-phospho-L-histidine.</text>
        <dbReference type="EC" id="2.7.13.3"/>
    </reaction>
</comment>
<protein>
    <recommendedName>
        <fullName evidence="16">Heme sensor protein HssS</fullName>
        <ecNumber evidence="3">2.7.13.3</ecNumber>
    </recommendedName>
</protein>
<dbReference type="Pfam" id="PF02518">
    <property type="entry name" value="HATPase_c"/>
    <property type="match status" value="1"/>
</dbReference>
<dbReference type="InterPro" id="IPR003661">
    <property type="entry name" value="HisK_dim/P_dom"/>
</dbReference>
<dbReference type="AlphaFoldDB" id="A0A0V8HPQ7"/>
<keyword evidence="11 17" id="KW-1133">Transmembrane helix</keyword>
<keyword evidence="10" id="KW-0067">ATP-binding</keyword>
<dbReference type="SMART" id="SM00388">
    <property type="entry name" value="HisKA"/>
    <property type="match status" value="1"/>
</dbReference>
<proteinExistence type="predicted"/>
<accession>A0A0V8HPQ7</accession>
<keyword evidence="6" id="KW-0808">Transferase</keyword>
<evidence type="ECO:0000256" key="7">
    <source>
        <dbReference type="ARBA" id="ARBA00022692"/>
    </source>
</evidence>
<dbReference type="SMART" id="SM00387">
    <property type="entry name" value="HATPase_c"/>
    <property type="match status" value="1"/>
</dbReference>
<dbReference type="SUPFAM" id="SSF158472">
    <property type="entry name" value="HAMP domain-like"/>
    <property type="match status" value="1"/>
</dbReference>
<evidence type="ECO:0000313" key="21">
    <source>
        <dbReference type="Proteomes" id="UP000181997"/>
    </source>
</evidence>
<sequence>MKSLYIKFTVYTIGIMILSGIIAFILSNVYYQQYLKPQNDLKNAGIGKEMAGFIEEHPEVGIDEYLKHAASAGYQFYLVDGKTDKGKFFGAPYRDKKLNPSAVRKVLGGDTYHGMREFPDKTFVTGFFANELSNTIGVPLDHDGKRYALFLRPDIKLLFNEMHLLFGWLLILTLCLSILFVIIGTRFLIKPISKLTEATHSLARGNYEVEVDRGRRDEIGQLASSFHRMSTQLGQLDEVRKEFISNVSHDIQSPLSNIKGYTNLLGSEHLSAEEKNQYISIMNGEIDRLSNLTRQLLLLASLDRNDDVLKKETFNVSEQLKERISQYQWVISEKGIMLGYSLPDQEISGDPVLLGTVWDNLLSNAIKYNLPNGTIDVSVESRGGIVSILFKDTGIGLSEGEKERVFDRFYRADTSRTKTVEGTGLGLSIVSTIIHLHGGTIHLDSKKGKGSTFTVNLPLKQKNVSHSING</sequence>
<dbReference type="CDD" id="cd00075">
    <property type="entry name" value="HATPase"/>
    <property type="match status" value="1"/>
</dbReference>
<dbReference type="InterPro" id="IPR036890">
    <property type="entry name" value="HATPase_C_sf"/>
</dbReference>
<evidence type="ECO:0000256" key="14">
    <source>
        <dbReference type="ARBA" id="ARBA00023136"/>
    </source>
</evidence>